<keyword evidence="3" id="KW-1185">Reference proteome</keyword>
<dbReference type="EMBL" id="LWBP01000067">
    <property type="protein sequence ID" value="OQP65603.1"/>
    <property type="molecule type" value="Genomic_DNA"/>
</dbReference>
<accession>A0A1V9G4Q4</accession>
<evidence type="ECO:0008006" key="4">
    <source>
        <dbReference type="Google" id="ProtNLM"/>
    </source>
</evidence>
<dbReference type="Proteomes" id="UP000192276">
    <property type="component" value="Unassembled WGS sequence"/>
</dbReference>
<reference evidence="3" key="1">
    <citation type="submission" date="2016-04" db="EMBL/GenBank/DDBJ databases">
        <authorList>
            <person name="Chen L."/>
            <person name="Zhuang W."/>
            <person name="Wang G."/>
        </authorList>
    </citation>
    <scope>NUCLEOTIDE SEQUENCE [LARGE SCALE GENOMIC DNA]</scope>
    <source>
        <strain evidence="3">208</strain>
    </source>
</reference>
<dbReference type="AlphaFoldDB" id="A0A1V9G4Q4"/>
<name>A0A1V9G4Q4_9BACT</name>
<evidence type="ECO:0000256" key="1">
    <source>
        <dbReference type="SAM" id="SignalP"/>
    </source>
</evidence>
<proteinExistence type="predicted"/>
<keyword evidence="1" id="KW-0732">Signal</keyword>
<dbReference type="STRING" id="550983.A4R26_14315"/>
<sequence>MKCKIIIVLAVLLTGSLSASPNKCGKGLRCAGNAGKQPAGAPHLLSALPGKCGTPGNMIFDDAELLPMHHYLNKF</sequence>
<feature type="chain" id="PRO_5012031632" description="Membrane or secreted protein" evidence="1">
    <location>
        <begin position="20"/>
        <end position="75"/>
    </location>
</feature>
<organism evidence="2 3">
    <name type="scientific">Niastella populi</name>
    <dbReference type="NCBI Taxonomy" id="550983"/>
    <lineage>
        <taxon>Bacteria</taxon>
        <taxon>Pseudomonadati</taxon>
        <taxon>Bacteroidota</taxon>
        <taxon>Chitinophagia</taxon>
        <taxon>Chitinophagales</taxon>
        <taxon>Chitinophagaceae</taxon>
        <taxon>Niastella</taxon>
    </lineage>
</organism>
<evidence type="ECO:0000313" key="2">
    <source>
        <dbReference type="EMBL" id="OQP65603.1"/>
    </source>
</evidence>
<dbReference type="OrthoDB" id="9906186at2"/>
<evidence type="ECO:0000313" key="3">
    <source>
        <dbReference type="Proteomes" id="UP000192276"/>
    </source>
</evidence>
<protein>
    <recommendedName>
        <fullName evidence="4">Membrane or secreted protein</fullName>
    </recommendedName>
</protein>
<dbReference type="RefSeq" id="WP_081163145.1">
    <property type="nucleotide sequence ID" value="NZ_LWBP01000067.1"/>
</dbReference>
<gene>
    <name evidence="2" type="ORF">A4R26_14315</name>
</gene>
<feature type="signal peptide" evidence="1">
    <location>
        <begin position="1"/>
        <end position="19"/>
    </location>
</feature>
<comment type="caution">
    <text evidence="2">The sequence shown here is derived from an EMBL/GenBank/DDBJ whole genome shotgun (WGS) entry which is preliminary data.</text>
</comment>